<sequence length="570" mass="61854">MSEQQQQAGRWRRGVVLGGLALVVFALVARAVELQVVDRDFLQDQGQARHLRVLEVPAHRGMVVDRHGEPMAVSTPVNSIWAHPGELLAAEGRLPDLAEALGLDATRLRMRLEARHDREFVYLKRHLAPEQADAVLSLGVQGVYSQREYRRFYPAGEVASHVLGFTNIDDRGQEGLELAFEGWLRGEPGAKRVLRDRLGRVIEDVESIRPPRPGSDLTTSIDLRLQYVAYRELKAAVSEHGAEAGSVILMDPSSGEILAMASQPGYNPNNRAGVAPPQMRNRAVIDLIEPGSAIKPFIVAAALEAGDIQIDDRFDTAPGRKRFAGHTVSDIRSFGELDVTGILKRSSNIGATLIAEQSDAETLWQILRRIGLGELTTSAYPGEAPGRLRHWREWREIDQVTAAYGYGLSTTPLQLVSAYAALANGGVLPEVSLIKREEAPAGKRVMDEETAGTIMGMLETVTQPGGTGTRAGVEGYRVAGKTGTVKKSGARGYEDDQYQSVFAGAIPASRPRLVGIVMIDNPRGEQFYGGAVAGPVFSRVMADAMRLLDVPRDQIEPELDSVVVRAGGAS</sequence>
<name>A0ABT1G586_9GAMM</name>
<evidence type="ECO:0000259" key="18">
    <source>
        <dbReference type="Pfam" id="PF03717"/>
    </source>
</evidence>
<dbReference type="InterPro" id="IPR005311">
    <property type="entry name" value="PBP_dimer"/>
</dbReference>
<comment type="pathway">
    <text evidence="16">Cell wall biogenesis; peptidoglycan biosynthesis.</text>
</comment>
<dbReference type="SUPFAM" id="SSF56519">
    <property type="entry name" value="Penicillin binding protein dimerisation domain"/>
    <property type="match status" value="1"/>
</dbReference>
<dbReference type="Pfam" id="PF03717">
    <property type="entry name" value="PBP_dimer"/>
    <property type="match status" value="1"/>
</dbReference>
<dbReference type="PANTHER" id="PTHR30627">
    <property type="entry name" value="PEPTIDOGLYCAN D,D-TRANSPEPTIDASE"/>
    <property type="match status" value="1"/>
</dbReference>
<evidence type="ECO:0000256" key="9">
    <source>
        <dbReference type="ARBA" id="ARBA00022960"/>
    </source>
</evidence>
<accession>A0ABT1G586</accession>
<comment type="similarity">
    <text evidence="16">Belongs to the transpeptidase family. FtsI subfamily.</text>
</comment>
<evidence type="ECO:0000256" key="2">
    <source>
        <dbReference type="ARBA" id="ARBA00022475"/>
    </source>
</evidence>
<evidence type="ECO:0000256" key="8">
    <source>
        <dbReference type="ARBA" id="ARBA00022801"/>
    </source>
</evidence>
<keyword evidence="13 16" id="KW-0717">Septation</keyword>
<comment type="function">
    <text evidence="16">Catalyzes cross-linking of the peptidoglycan cell wall at the division septum.</text>
</comment>
<dbReference type="Gene3D" id="3.90.1310.10">
    <property type="entry name" value="Penicillin-binding protein 2a (Domain 2)"/>
    <property type="match status" value="1"/>
</dbReference>
<keyword evidence="3 16" id="KW-0997">Cell inner membrane</keyword>
<keyword evidence="10 16" id="KW-0573">Peptidoglycan synthesis</keyword>
<feature type="domain" description="Penicillin-binding protein dimerisation" evidence="18">
    <location>
        <begin position="56"/>
        <end position="204"/>
    </location>
</feature>
<dbReference type="InterPro" id="IPR012338">
    <property type="entry name" value="Beta-lactam/transpept-like"/>
</dbReference>
<evidence type="ECO:0000313" key="20">
    <source>
        <dbReference type="Proteomes" id="UP001523550"/>
    </source>
</evidence>
<keyword evidence="14 16" id="KW-0131">Cell cycle</keyword>
<dbReference type="GO" id="GO:0051301">
    <property type="term" value="P:cell division"/>
    <property type="evidence" value="ECO:0007669"/>
    <property type="project" value="UniProtKB-KW"/>
</dbReference>
<reference evidence="19 20" key="1">
    <citation type="submission" date="2022-03" db="EMBL/GenBank/DDBJ databases">
        <title>Genomic Encyclopedia of Type Strains, Phase III (KMG-III): the genomes of soil and plant-associated and newly described type strains.</title>
        <authorList>
            <person name="Whitman W."/>
        </authorList>
    </citation>
    <scope>NUCLEOTIDE SEQUENCE [LARGE SCALE GENOMIC DNA]</scope>
    <source>
        <strain evidence="19 20">BSker1</strain>
    </source>
</reference>
<evidence type="ECO:0000256" key="13">
    <source>
        <dbReference type="ARBA" id="ARBA00023210"/>
    </source>
</evidence>
<evidence type="ECO:0000256" key="6">
    <source>
        <dbReference type="ARBA" id="ARBA00022670"/>
    </source>
</evidence>
<dbReference type="Gene3D" id="3.30.450.330">
    <property type="match status" value="1"/>
</dbReference>
<evidence type="ECO:0000256" key="5">
    <source>
        <dbReference type="ARBA" id="ARBA00022645"/>
    </source>
</evidence>
<keyword evidence="5 16" id="KW-0121">Carboxypeptidase</keyword>
<dbReference type="PANTHER" id="PTHR30627:SF1">
    <property type="entry name" value="PEPTIDOGLYCAN D,D-TRANSPEPTIDASE FTSI"/>
    <property type="match status" value="1"/>
</dbReference>
<keyword evidence="15 16" id="KW-0961">Cell wall biogenesis/degradation</keyword>
<comment type="subcellular location">
    <subcellularLocation>
        <location evidence="1">Membrane</location>
    </subcellularLocation>
</comment>
<evidence type="ECO:0000313" key="19">
    <source>
        <dbReference type="EMBL" id="MCP1726100.1"/>
    </source>
</evidence>
<keyword evidence="11 16" id="KW-1133">Transmembrane helix</keyword>
<dbReference type="Pfam" id="PF00905">
    <property type="entry name" value="Transpeptidase"/>
    <property type="match status" value="1"/>
</dbReference>
<dbReference type="SUPFAM" id="SSF56601">
    <property type="entry name" value="beta-lactamase/transpeptidase-like"/>
    <property type="match status" value="1"/>
</dbReference>
<comment type="caution">
    <text evidence="19">The sequence shown here is derived from an EMBL/GenBank/DDBJ whole genome shotgun (WGS) entry which is preliminary data.</text>
</comment>
<evidence type="ECO:0000256" key="14">
    <source>
        <dbReference type="ARBA" id="ARBA00023306"/>
    </source>
</evidence>
<dbReference type="Proteomes" id="UP001523550">
    <property type="component" value="Unassembled WGS sequence"/>
</dbReference>
<keyword evidence="12 16" id="KW-0472">Membrane</keyword>
<dbReference type="Gene3D" id="3.40.710.10">
    <property type="entry name" value="DD-peptidase/beta-lactamase superfamily"/>
    <property type="match status" value="1"/>
</dbReference>
<keyword evidence="9 16" id="KW-0133">Cell shape</keyword>
<keyword evidence="2 16" id="KW-1003">Cell membrane</keyword>
<evidence type="ECO:0000256" key="10">
    <source>
        <dbReference type="ARBA" id="ARBA00022984"/>
    </source>
</evidence>
<evidence type="ECO:0000256" key="4">
    <source>
        <dbReference type="ARBA" id="ARBA00022618"/>
    </source>
</evidence>
<keyword evidence="20" id="KW-1185">Reference proteome</keyword>
<dbReference type="InterPro" id="IPR050515">
    <property type="entry name" value="Beta-lactam/transpept"/>
</dbReference>
<evidence type="ECO:0000259" key="17">
    <source>
        <dbReference type="Pfam" id="PF00905"/>
    </source>
</evidence>
<dbReference type="EMBL" id="JALJYF010000001">
    <property type="protein sequence ID" value="MCP1726100.1"/>
    <property type="molecule type" value="Genomic_DNA"/>
</dbReference>
<keyword evidence="8 16" id="KW-0378">Hydrolase</keyword>
<evidence type="ECO:0000256" key="7">
    <source>
        <dbReference type="ARBA" id="ARBA00022692"/>
    </source>
</evidence>
<keyword evidence="4 16" id="KW-0132">Cell division</keyword>
<feature type="domain" description="Penicillin-binding protein transpeptidase" evidence="17">
    <location>
        <begin position="245"/>
        <end position="541"/>
    </location>
</feature>
<dbReference type="HAMAP" id="MF_02080">
    <property type="entry name" value="FtsI_transpept"/>
    <property type="match status" value="1"/>
</dbReference>
<dbReference type="InterPro" id="IPR037532">
    <property type="entry name" value="FtsI_transpept"/>
</dbReference>
<evidence type="ECO:0000256" key="11">
    <source>
        <dbReference type="ARBA" id="ARBA00022989"/>
    </source>
</evidence>
<keyword evidence="7 16" id="KW-0812">Transmembrane</keyword>
<feature type="active site" description="Acyl-ester intermediate" evidence="16">
    <location>
        <position position="292"/>
    </location>
</feature>
<protein>
    <recommendedName>
        <fullName evidence="16">Peptidoglycan D,D-transpeptidase FtsI</fullName>
        <ecNumber evidence="16">3.4.16.4</ecNumber>
    </recommendedName>
    <alternativeName>
        <fullName evidence="16">Penicillin-binding protein 3</fullName>
        <shortName evidence="16">PBP-3</shortName>
    </alternativeName>
</protein>
<proteinExistence type="inferred from homology"/>
<gene>
    <name evidence="16" type="primary">ftsI</name>
    <name evidence="19" type="ORF">J2T60_000065</name>
</gene>
<evidence type="ECO:0000256" key="1">
    <source>
        <dbReference type="ARBA" id="ARBA00004370"/>
    </source>
</evidence>
<evidence type="ECO:0000256" key="15">
    <source>
        <dbReference type="ARBA" id="ARBA00023316"/>
    </source>
</evidence>
<dbReference type="InterPro" id="IPR036138">
    <property type="entry name" value="PBP_dimer_sf"/>
</dbReference>
<dbReference type="RefSeq" id="WP_253443837.1">
    <property type="nucleotide sequence ID" value="NZ_JALJYF010000001.1"/>
</dbReference>
<dbReference type="EC" id="3.4.16.4" evidence="16"/>
<evidence type="ECO:0000256" key="12">
    <source>
        <dbReference type="ARBA" id="ARBA00023136"/>
    </source>
</evidence>
<comment type="catalytic activity">
    <reaction evidence="16">
        <text>Preferential cleavage: (Ac)2-L-Lys-D-Ala-|-D-Ala. Also transpeptidation of peptidyl-alanyl moieties that are N-acyl substituents of D-alanine.</text>
        <dbReference type="EC" id="3.4.16.4"/>
    </reaction>
</comment>
<evidence type="ECO:0000256" key="3">
    <source>
        <dbReference type="ARBA" id="ARBA00022519"/>
    </source>
</evidence>
<dbReference type="InterPro" id="IPR001460">
    <property type="entry name" value="PCN-bd_Tpept"/>
</dbReference>
<evidence type="ECO:0000256" key="16">
    <source>
        <dbReference type="HAMAP-Rule" id="MF_02080"/>
    </source>
</evidence>
<organism evidence="19 20">
    <name type="scientific">Natronospira proteinivora</name>
    <dbReference type="NCBI Taxonomy" id="1807133"/>
    <lineage>
        <taxon>Bacteria</taxon>
        <taxon>Pseudomonadati</taxon>
        <taxon>Pseudomonadota</taxon>
        <taxon>Gammaproteobacteria</taxon>
        <taxon>Natronospirales</taxon>
        <taxon>Natronospiraceae</taxon>
        <taxon>Natronospira</taxon>
    </lineage>
</organism>
<keyword evidence="6 16" id="KW-0645">Protease</keyword>